<keyword evidence="2 7" id="KW-0812">Transmembrane</keyword>
<feature type="transmembrane region" description="Helical" evidence="7">
    <location>
        <begin position="6"/>
        <end position="25"/>
    </location>
</feature>
<comment type="function">
    <text evidence="7">Functions as a peptidoglycan terminase that cleaves nascent peptidoglycan strands endolytically to terminate their elongation.</text>
</comment>
<dbReference type="GO" id="GO:0016829">
    <property type="term" value="F:lyase activity"/>
    <property type="evidence" value="ECO:0007669"/>
    <property type="project" value="UniProtKB-KW"/>
</dbReference>
<sequence>MNKKIIYISVLALLIIGGIVGFNFYQKIFGNAVKKDGAIYIGSNYHLMDVKKLLTEYINKPENFVWVAEKKKFTKPKGGKYLLKKGMSMNDVVNLLRSGNQTPIKVAFNNQDTLEKLAGRIAQQIEADSTSLINAFTDTSFLKKNDFSKKSALGMYIPNSYELYWNTSAEKFRDKMLREYKRFWNTTRLEKAKKQNLTPQEAITLASIVHKETVQKSERPTVAGLYLNRLRDGWPLEADPTIIYAKQQQDKNIVIKRVLFKYIDETKDSPYNTYKNRGLPPTLIAMPDISAIDAVLNPQKHNYYFMCASIDKIGYHDFTNSLAQHNRNAAKYQRWISKQGIKR</sequence>
<organism evidence="8 9">
    <name type="scientific">Tenacibaculum polynesiense</name>
    <dbReference type="NCBI Taxonomy" id="3137857"/>
    <lineage>
        <taxon>Bacteria</taxon>
        <taxon>Pseudomonadati</taxon>
        <taxon>Bacteroidota</taxon>
        <taxon>Flavobacteriia</taxon>
        <taxon>Flavobacteriales</taxon>
        <taxon>Flavobacteriaceae</taxon>
        <taxon>Tenacibaculum</taxon>
    </lineage>
</organism>
<keyword evidence="5 7" id="KW-0456">Lyase</keyword>
<reference evidence="8 9" key="1">
    <citation type="submission" date="2024-05" db="EMBL/GenBank/DDBJ databases">
        <authorList>
            <person name="Duchaud E."/>
        </authorList>
    </citation>
    <scope>NUCLEOTIDE SEQUENCE [LARGE SCALE GENOMIC DNA]</scope>
    <source>
        <strain evidence="8">Ena-SAMPLE-TAB-13-05-2024-13:56:06:370-140308</strain>
    </source>
</reference>
<dbReference type="HAMAP" id="MF_02065">
    <property type="entry name" value="MltG"/>
    <property type="match status" value="1"/>
</dbReference>
<accession>A0ABP1EV69</accession>
<dbReference type="NCBIfam" id="TIGR00247">
    <property type="entry name" value="endolytic transglycosylase MltG"/>
    <property type="match status" value="1"/>
</dbReference>
<protein>
    <recommendedName>
        <fullName evidence="7">Endolytic murein transglycosylase</fullName>
        <ecNumber evidence="7">4.2.2.29</ecNumber>
    </recommendedName>
    <alternativeName>
        <fullName evidence="7">Peptidoglycan lytic transglycosylase</fullName>
    </alternativeName>
    <alternativeName>
        <fullName evidence="7">Peptidoglycan polymerization terminase</fullName>
    </alternativeName>
</protein>
<dbReference type="Pfam" id="PF02618">
    <property type="entry name" value="YceG"/>
    <property type="match status" value="1"/>
</dbReference>
<dbReference type="RefSeq" id="WP_348713863.1">
    <property type="nucleotide sequence ID" value="NZ_CAXJIO010000002.1"/>
</dbReference>
<dbReference type="EMBL" id="CAXJIO010000002">
    <property type="protein sequence ID" value="CAL2101130.1"/>
    <property type="molecule type" value="Genomic_DNA"/>
</dbReference>
<dbReference type="CDD" id="cd08010">
    <property type="entry name" value="MltG_like"/>
    <property type="match status" value="1"/>
</dbReference>
<keyword evidence="3 7" id="KW-1133">Transmembrane helix</keyword>
<evidence type="ECO:0000256" key="5">
    <source>
        <dbReference type="ARBA" id="ARBA00023239"/>
    </source>
</evidence>
<dbReference type="PANTHER" id="PTHR30518">
    <property type="entry name" value="ENDOLYTIC MUREIN TRANSGLYCOSYLASE"/>
    <property type="match status" value="1"/>
</dbReference>
<gene>
    <name evidence="7 8" type="primary">mltG</name>
    <name evidence="8" type="ORF">T190423A01A_110020</name>
</gene>
<evidence type="ECO:0000256" key="6">
    <source>
        <dbReference type="ARBA" id="ARBA00023316"/>
    </source>
</evidence>
<keyword evidence="4 7" id="KW-0472">Membrane</keyword>
<evidence type="ECO:0000256" key="4">
    <source>
        <dbReference type="ARBA" id="ARBA00023136"/>
    </source>
</evidence>
<proteinExistence type="inferred from homology"/>
<keyword evidence="9" id="KW-1185">Reference proteome</keyword>
<name>A0ABP1EV69_9FLAO</name>
<comment type="subcellular location">
    <subcellularLocation>
        <location evidence="7">Cell membrane</location>
        <topology evidence="7">Single-pass membrane protein</topology>
    </subcellularLocation>
</comment>
<dbReference type="InterPro" id="IPR003770">
    <property type="entry name" value="MLTG-like"/>
</dbReference>
<comment type="similarity">
    <text evidence="7">Belongs to the transglycosylase MltG family.</text>
</comment>
<dbReference type="Gene3D" id="3.30.160.60">
    <property type="entry name" value="Classic Zinc Finger"/>
    <property type="match status" value="1"/>
</dbReference>
<feature type="site" description="Important for catalytic activity" evidence="7">
    <location>
        <position position="212"/>
    </location>
</feature>
<dbReference type="PANTHER" id="PTHR30518:SF2">
    <property type="entry name" value="ENDOLYTIC MUREIN TRANSGLYCOSYLASE"/>
    <property type="match status" value="1"/>
</dbReference>
<keyword evidence="6 7" id="KW-0961">Cell wall biogenesis/degradation</keyword>
<dbReference type="Proteomes" id="UP001497527">
    <property type="component" value="Unassembled WGS sequence"/>
</dbReference>
<dbReference type="EC" id="4.2.2.29" evidence="7"/>
<keyword evidence="1 7" id="KW-1003">Cell membrane</keyword>
<comment type="caution">
    <text evidence="8">The sequence shown here is derived from an EMBL/GenBank/DDBJ whole genome shotgun (WGS) entry which is preliminary data.</text>
</comment>
<evidence type="ECO:0000313" key="9">
    <source>
        <dbReference type="Proteomes" id="UP001497527"/>
    </source>
</evidence>
<evidence type="ECO:0000256" key="1">
    <source>
        <dbReference type="ARBA" id="ARBA00022475"/>
    </source>
</evidence>
<comment type="catalytic activity">
    <reaction evidence="7">
        <text>a peptidoglycan chain = a peptidoglycan chain with N-acetyl-1,6-anhydromuramyl-[peptide] at the reducing end + a peptidoglycan chain with N-acetylglucosamine at the non-reducing end.</text>
        <dbReference type="EC" id="4.2.2.29"/>
    </reaction>
</comment>
<evidence type="ECO:0000256" key="7">
    <source>
        <dbReference type="HAMAP-Rule" id="MF_02065"/>
    </source>
</evidence>
<evidence type="ECO:0000256" key="3">
    <source>
        <dbReference type="ARBA" id="ARBA00022989"/>
    </source>
</evidence>
<evidence type="ECO:0000256" key="2">
    <source>
        <dbReference type="ARBA" id="ARBA00022692"/>
    </source>
</evidence>
<evidence type="ECO:0000313" key="8">
    <source>
        <dbReference type="EMBL" id="CAL2101130.1"/>
    </source>
</evidence>